<sequence>MSSFKPSLIAALAIALVASPSVNAHGRLIQPAALVDNDVRVNANRPCGTNDVAGALANATPQQVTPGQAATFTWRIRNGDGAGPVTARVDTTGTGDSFDVPLTVTEQVPGQRGILSSARNQEAQFTVDIPASLQCNPTCLLQVTQPAGFGSCAPITTGAGGAAGGAKKAVGGAAKKQADGGAKKGAGKKAAGGAKKGKKAGKKGKKGGKRQVAAKGKKGKAKKGKGKGKKARGQGKKKGAGKKAAQQ</sequence>
<keyword evidence="4" id="KW-1185">Reference proteome</keyword>
<evidence type="ECO:0000256" key="1">
    <source>
        <dbReference type="SAM" id="MobiDB-lite"/>
    </source>
</evidence>
<feature type="signal peptide" evidence="2">
    <location>
        <begin position="1"/>
        <end position="24"/>
    </location>
</feature>
<comment type="caution">
    <text evidence="3">The sequence shown here is derived from an EMBL/GenBank/DDBJ whole genome shotgun (WGS) entry which is preliminary data.</text>
</comment>
<keyword evidence="2" id="KW-0732">Signal</keyword>
<name>A0A1Y2H9I3_9FUNG</name>
<feature type="region of interest" description="Disordered" evidence="1">
    <location>
        <begin position="175"/>
        <end position="247"/>
    </location>
</feature>
<dbReference type="InterPro" id="IPR021476">
    <property type="entry name" value="Egh16-like"/>
</dbReference>
<organism evidence="3 4">
    <name type="scientific">Catenaria anguillulae PL171</name>
    <dbReference type="NCBI Taxonomy" id="765915"/>
    <lineage>
        <taxon>Eukaryota</taxon>
        <taxon>Fungi</taxon>
        <taxon>Fungi incertae sedis</taxon>
        <taxon>Blastocladiomycota</taxon>
        <taxon>Blastocladiomycetes</taxon>
        <taxon>Blastocladiales</taxon>
        <taxon>Catenariaceae</taxon>
        <taxon>Catenaria</taxon>
    </lineage>
</organism>
<feature type="compositionally biased region" description="Basic residues" evidence="1">
    <location>
        <begin position="215"/>
        <end position="241"/>
    </location>
</feature>
<dbReference type="PANTHER" id="PTHR34618:SF4">
    <property type="entry name" value="CAS1"/>
    <property type="match status" value="1"/>
</dbReference>
<evidence type="ECO:0000256" key="2">
    <source>
        <dbReference type="SAM" id="SignalP"/>
    </source>
</evidence>
<dbReference type="EMBL" id="MCFL01000077">
    <property type="protein sequence ID" value="ORZ30664.1"/>
    <property type="molecule type" value="Genomic_DNA"/>
</dbReference>
<evidence type="ECO:0000313" key="3">
    <source>
        <dbReference type="EMBL" id="ORZ30664.1"/>
    </source>
</evidence>
<accession>A0A1Y2H9I3</accession>
<feature type="chain" id="PRO_5011009123" evidence="2">
    <location>
        <begin position="25"/>
        <end position="247"/>
    </location>
</feature>
<dbReference type="Pfam" id="PF11327">
    <property type="entry name" value="Egh16-like"/>
    <property type="match status" value="1"/>
</dbReference>
<dbReference type="AlphaFoldDB" id="A0A1Y2H9I3"/>
<feature type="compositionally biased region" description="Basic residues" evidence="1">
    <location>
        <begin position="195"/>
        <end position="209"/>
    </location>
</feature>
<dbReference type="Proteomes" id="UP000193411">
    <property type="component" value="Unassembled WGS sequence"/>
</dbReference>
<gene>
    <name evidence="3" type="ORF">BCR44DRAFT_43419</name>
</gene>
<evidence type="ECO:0000313" key="4">
    <source>
        <dbReference type="Proteomes" id="UP000193411"/>
    </source>
</evidence>
<reference evidence="3 4" key="1">
    <citation type="submission" date="2016-07" db="EMBL/GenBank/DDBJ databases">
        <title>Pervasive Adenine N6-methylation of Active Genes in Fungi.</title>
        <authorList>
            <consortium name="DOE Joint Genome Institute"/>
            <person name="Mondo S.J."/>
            <person name="Dannebaum R.O."/>
            <person name="Kuo R.C."/>
            <person name="Labutti K."/>
            <person name="Haridas S."/>
            <person name="Kuo A."/>
            <person name="Salamov A."/>
            <person name="Ahrendt S.R."/>
            <person name="Lipzen A."/>
            <person name="Sullivan W."/>
            <person name="Andreopoulos W.B."/>
            <person name="Clum A."/>
            <person name="Lindquist E."/>
            <person name="Daum C."/>
            <person name="Ramamoorthy G.K."/>
            <person name="Gryganskyi A."/>
            <person name="Culley D."/>
            <person name="Magnuson J.K."/>
            <person name="James T.Y."/>
            <person name="O'Malley M.A."/>
            <person name="Stajich J.E."/>
            <person name="Spatafora J.W."/>
            <person name="Visel A."/>
            <person name="Grigoriev I.V."/>
        </authorList>
    </citation>
    <scope>NUCLEOTIDE SEQUENCE [LARGE SCALE GENOMIC DNA]</scope>
    <source>
        <strain evidence="3 4">PL171</strain>
    </source>
</reference>
<protein>
    <submittedName>
        <fullName evidence="3">Uncharacterized protein</fullName>
    </submittedName>
</protein>
<proteinExistence type="predicted"/>
<dbReference type="OrthoDB" id="3241054at2759"/>
<dbReference type="PANTHER" id="PTHR34618">
    <property type="entry name" value="SURFACE PROTEIN MAS1, PUTATIVE-RELATED"/>
    <property type="match status" value="1"/>
</dbReference>